<evidence type="ECO:0000313" key="1">
    <source>
        <dbReference type="EMBL" id="EJZ09770.1"/>
    </source>
</evidence>
<dbReference type="AlphaFoldDB" id="K0UXF4"/>
<gene>
    <name evidence="1" type="ORF">MFORT_21780</name>
</gene>
<organism evidence="1 2">
    <name type="scientific">Mycolicibacterium fortuitum subsp. fortuitum DSM 46621 = ATCC 6841 = JCM 6387</name>
    <dbReference type="NCBI Taxonomy" id="1214102"/>
    <lineage>
        <taxon>Bacteria</taxon>
        <taxon>Bacillati</taxon>
        <taxon>Actinomycetota</taxon>
        <taxon>Actinomycetes</taxon>
        <taxon>Mycobacteriales</taxon>
        <taxon>Mycobacteriaceae</taxon>
        <taxon>Mycolicibacterium</taxon>
    </lineage>
</organism>
<sequence>MSSVMPTRWRLSVPTPKPAAQSLTAPVIDCEPPALPLGSQPHLTALAACPAPTLLRGHGPRRLRSVSPEPERQLQPGAAQFADMALRRVLEVVDRRRPPAQLKTFMSQLLLDAVVSSTAARHGTTASLRRVGLRPAASPEAAELFATYTRGARVRAIAGRIEFRSGRWQLTALQLG</sequence>
<evidence type="ECO:0000313" key="2">
    <source>
        <dbReference type="Proteomes" id="UP000006043"/>
    </source>
</evidence>
<name>K0UXF4_MYCFO</name>
<dbReference type="InterPro" id="IPR045596">
    <property type="entry name" value="DUF6459"/>
</dbReference>
<proteinExistence type="predicted"/>
<dbReference type="Proteomes" id="UP000006043">
    <property type="component" value="Unassembled WGS sequence"/>
</dbReference>
<dbReference type="HOGENOM" id="CLU_126518_0_0_11"/>
<dbReference type="Pfam" id="PF20060">
    <property type="entry name" value="DUF6459"/>
    <property type="match status" value="1"/>
</dbReference>
<dbReference type="EMBL" id="ALQB01000106">
    <property type="protein sequence ID" value="EJZ09770.1"/>
    <property type="molecule type" value="Genomic_DNA"/>
</dbReference>
<accession>K0UXF4</accession>
<dbReference type="PATRIC" id="fig|1214102.3.peg.4304"/>
<reference evidence="1 2" key="1">
    <citation type="journal article" date="2012" name="J. Bacteriol.">
        <title>Complete Genome Sequence of Mycobacterium fortuitum subsp. fortuitum Type Strain DSM46621.</title>
        <authorList>
            <person name="Ho Y.S."/>
            <person name="Adroub S.A."/>
            <person name="Aleisa F."/>
            <person name="Mahmood H."/>
            <person name="Othoum G."/>
            <person name="Rashid F."/>
            <person name="Zaher M."/>
            <person name="Ali S."/>
            <person name="Bitter W."/>
            <person name="Pain A."/>
            <person name="Abdallah A.M."/>
        </authorList>
    </citation>
    <scope>NUCLEOTIDE SEQUENCE [LARGE SCALE GENOMIC DNA]</scope>
    <source>
        <strain evidence="2">DSM46621</strain>
    </source>
</reference>
<protein>
    <recommendedName>
        <fullName evidence="3">Alanine, arginine and proline rich protein</fullName>
    </recommendedName>
</protein>
<evidence type="ECO:0008006" key="3">
    <source>
        <dbReference type="Google" id="ProtNLM"/>
    </source>
</evidence>
<comment type="caution">
    <text evidence="1">The sequence shown here is derived from an EMBL/GenBank/DDBJ whole genome shotgun (WGS) entry which is preliminary data.</text>
</comment>